<accession>A0A7D3UPD1</accession>
<protein>
    <submittedName>
        <fullName evidence="2">Uncharacterized protein</fullName>
    </submittedName>
</protein>
<keyword evidence="1" id="KW-0472">Membrane</keyword>
<proteinExistence type="predicted"/>
<evidence type="ECO:0000313" key="3">
    <source>
        <dbReference type="Proteomes" id="UP001162001"/>
    </source>
</evidence>
<evidence type="ECO:0000313" key="2">
    <source>
        <dbReference type="EMBL" id="QKF93828.1"/>
    </source>
</evidence>
<gene>
    <name evidence="2" type="ORF">Fadolivirus_1_370</name>
</gene>
<evidence type="ECO:0000256" key="1">
    <source>
        <dbReference type="SAM" id="Phobius"/>
    </source>
</evidence>
<reference evidence="2 3" key="1">
    <citation type="submission" date="2020-04" db="EMBL/GenBank/DDBJ databases">
        <title>Advantages and limits of metagenomic assembly and binning of a giant virus.</title>
        <authorList>
            <person name="Schulz F."/>
            <person name="Andreani J."/>
            <person name="Francis R."/>
            <person name="Boudjemaa H."/>
            <person name="Bou Khalil J.Y."/>
            <person name="Lee J."/>
            <person name="La Scola B."/>
            <person name="Woyke T."/>
        </authorList>
    </citation>
    <scope>NUCLEOTIDE SEQUENCE [LARGE SCALE GENOMIC DNA]</scope>
    <source>
        <strain evidence="2 3">FV1/VV64</strain>
    </source>
</reference>
<sequence>MRLILNITSLSTKLFLVMIIISLFTILYLAVPRDEFHKIEHYSGMEKEITYLDLIQYSLLSQVGLNNIVLYPKTTRTKILTMMQLLLGYTMLLM</sequence>
<organism evidence="2 3">
    <name type="scientific">Fadolivirus FV1/VV64</name>
    <dbReference type="NCBI Taxonomy" id="3070911"/>
    <lineage>
        <taxon>Viruses</taxon>
        <taxon>Varidnaviria</taxon>
        <taxon>Bamfordvirae</taxon>
        <taxon>Nucleocytoviricota</taxon>
        <taxon>Megaviricetes</taxon>
        <taxon>Imitervirales</taxon>
        <taxon>Mimiviridae</taxon>
        <taxon>Klosneuvirinae</taxon>
        <taxon>Fadolivirus</taxon>
        <taxon>Fadolivirus algeromassiliense</taxon>
    </lineage>
</organism>
<dbReference type="Proteomes" id="UP001162001">
    <property type="component" value="Segment"/>
</dbReference>
<dbReference type="EMBL" id="MT418680">
    <property type="protein sequence ID" value="QKF93828.1"/>
    <property type="molecule type" value="Genomic_DNA"/>
</dbReference>
<name>A0A7D3UPD1_9VIRU</name>
<keyword evidence="1" id="KW-0812">Transmembrane</keyword>
<keyword evidence="1" id="KW-1133">Transmembrane helix</keyword>
<feature type="transmembrane region" description="Helical" evidence="1">
    <location>
        <begin position="12"/>
        <end position="31"/>
    </location>
</feature>
<keyword evidence="3" id="KW-1185">Reference proteome</keyword>